<proteinExistence type="inferred from homology"/>
<evidence type="ECO:0000256" key="3">
    <source>
        <dbReference type="ARBA" id="ARBA00022605"/>
    </source>
</evidence>
<comment type="subcellular location">
    <subcellularLocation>
        <location evidence="9">Cytoplasm</location>
    </subcellularLocation>
</comment>
<dbReference type="GO" id="GO:0005524">
    <property type="term" value="F:ATP binding"/>
    <property type="evidence" value="ECO:0007669"/>
    <property type="project" value="UniProtKB-UniRule"/>
</dbReference>
<dbReference type="EC" id="2.7.2.8" evidence="9"/>
<dbReference type="InterPro" id="IPR001048">
    <property type="entry name" value="Asp/Glu/Uridylate_kinase"/>
</dbReference>
<dbReference type="RefSeq" id="WP_086347314.1">
    <property type="nucleotide sequence ID" value="NZ_CP147247.1"/>
</dbReference>
<evidence type="ECO:0000256" key="6">
    <source>
        <dbReference type="ARBA" id="ARBA00022777"/>
    </source>
</evidence>
<gene>
    <name evidence="9" type="primary">argB</name>
    <name evidence="12" type="ORF">A5888_000076</name>
    <name evidence="11" type="ORF">A5888_000125</name>
</gene>
<evidence type="ECO:0000259" key="10">
    <source>
        <dbReference type="Pfam" id="PF00696"/>
    </source>
</evidence>
<feature type="site" description="Transition state stabilizer" evidence="9">
    <location>
        <position position="8"/>
    </location>
</feature>
<dbReference type="CDD" id="cd04238">
    <property type="entry name" value="AAK_NAGK-like"/>
    <property type="match status" value="1"/>
</dbReference>
<accession>A0A242KAW8</accession>
<dbReference type="OrthoDB" id="9803155at2"/>
<evidence type="ECO:0000313" key="11">
    <source>
        <dbReference type="EMBL" id="OTP18311.1"/>
    </source>
</evidence>
<protein>
    <recommendedName>
        <fullName evidence="9">Acetylglutamate kinase</fullName>
        <ecNumber evidence="9">2.7.2.8</ecNumber>
    </recommendedName>
    <alternativeName>
        <fullName evidence="9">N-acetyl-L-glutamate 5-phosphotransferase</fullName>
    </alternativeName>
    <alternativeName>
        <fullName evidence="9">NAG kinase</fullName>
        <shortName evidence="9">NAGK</shortName>
    </alternativeName>
</protein>
<comment type="pathway">
    <text evidence="1 9">Amino-acid biosynthesis; L-arginine biosynthesis; N(2)-acetyl-L-ornithine from L-glutamate: step 2/4.</text>
</comment>
<feature type="binding site" evidence="9">
    <location>
        <position position="63"/>
    </location>
    <ligand>
        <name>substrate</name>
    </ligand>
</feature>
<dbReference type="Pfam" id="PF00696">
    <property type="entry name" value="AA_kinase"/>
    <property type="match status" value="1"/>
</dbReference>
<evidence type="ECO:0000256" key="4">
    <source>
        <dbReference type="ARBA" id="ARBA00022679"/>
    </source>
</evidence>
<feature type="site" description="Transition state stabilizer" evidence="9">
    <location>
        <position position="215"/>
    </location>
</feature>
<evidence type="ECO:0000256" key="2">
    <source>
        <dbReference type="ARBA" id="ARBA00022571"/>
    </source>
</evidence>
<dbReference type="EMBL" id="CP147247">
    <property type="protein sequence ID" value="WYJ88357.1"/>
    <property type="molecule type" value="Genomic_DNA"/>
</dbReference>
<dbReference type="GO" id="GO:0003991">
    <property type="term" value="F:acetylglutamate kinase activity"/>
    <property type="evidence" value="ECO:0007669"/>
    <property type="project" value="UniProtKB-UniRule"/>
</dbReference>
<dbReference type="GO" id="GO:0005737">
    <property type="term" value="C:cytoplasm"/>
    <property type="evidence" value="ECO:0007669"/>
    <property type="project" value="UniProtKB-SubCell"/>
</dbReference>
<name>A0A242KAW8_9ENTE</name>
<feature type="binding site" evidence="9">
    <location>
        <position position="156"/>
    </location>
    <ligand>
        <name>substrate</name>
    </ligand>
</feature>
<dbReference type="HAMAP" id="MF_00082">
    <property type="entry name" value="ArgB"/>
    <property type="match status" value="1"/>
</dbReference>
<comment type="catalytic activity">
    <reaction evidence="8 9">
        <text>N-acetyl-L-glutamate + ATP = N-acetyl-L-glutamyl 5-phosphate + ADP</text>
        <dbReference type="Rhea" id="RHEA:14629"/>
        <dbReference type="ChEBI" id="CHEBI:30616"/>
        <dbReference type="ChEBI" id="CHEBI:44337"/>
        <dbReference type="ChEBI" id="CHEBI:57936"/>
        <dbReference type="ChEBI" id="CHEBI:456216"/>
        <dbReference type="EC" id="2.7.2.8"/>
    </reaction>
</comment>
<dbReference type="SUPFAM" id="SSF53633">
    <property type="entry name" value="Carbamate kinase-like"/>
    <property type="match status" value="1"/>
</dbReference>
<dbReference type="GO" id="GO:0042450">
    <property type="term" value="P:L-arginine biosynthetic process via ornithine"/>
    <property type="evidence" value="ECO:0007669"/>
    <property type="project" value="UniProtKB-UniRule"/>
</dbReference>
<comment type="function">
    <text evidence="9">Catalyzes the ATP-dependent phosphorylation of N-acetyl-L-glutamate.</text>
</comment>
<dbReference type="PRINTS" id="PR00474">
    <property type="entry name" value="GLU5KINASE"/>
</dbReference>
<evidence type="ECO:0000256" key="7">
    <source>
        <dbReference type="ARBA" id="ARBA00022840"/>
    </source>
</evidence>
<keyword evidence="6 9" id="KW-0418">Kinase</keyword>
<feature type="domain" description="Aspartate/glutamate/uridylate kinase" evidence="10">
    <location>
        <begin position="4"/>
        <end position="234"/>
    </location>
</feature>
<feature type="binding site" evidence="9">
    <location>
        <begin position="41"/>
        <end position="42"/>
    </location>
    <ligand>
        <name>substrate</name>
    </ligand>
</feature>
<keyword evidence="2 9" id="KW-0055">Arginine biosynthesis</keyword>
<dbReference type="Proteomes" id="UP000195141">
    <property type="component" value="Chromosome"/>
</dbReference>
<keyword evidence="4 9" id="KW-0808">Transferase</keyword>
<organism evidence="11">
    <name type="scientific">Candidatus Enterococcus clewellii</name>
    <dbReference type="NCBI Taxonomy" id="1834193"/>
    <lineage>
        <taxon>Bacteria</taxon>
        <taxon>Bacillati</taxon>
        <taxon>Bacillota</taxon>
        <taxon>Bacilli</taxon>
        <taxon>Lactobacillales</taxon>
        <taxon>Enterococcaceae</taxon>
        <taxon>Enterococcus</taxon>
    </lineage>
</organism>
<keyword evidence="7 9" id="KW-0067">ATP-binding</keyword>
<evidence type="ECO:0000256" key="1">
    <source>
        <dbReference type="ARBA" id="ARBA00004828"/>
    </source>
</evidence>
<keyword evidence="3 9" id="KW-0028">Amino-acid biosynthesis</keyword>
<dbReference type="EMBL" id="NGMM01000001">
    <property type="protein sequence ID" value="OTP18311.1"/>
    <property type="molecule type" value="Genomic_DNA"/>
</dbReference>
<evidence type="ECO:0000256" key="5">
    <source>
        <dbReference type="ARBA" id="ARBA00022741"/>
    </source>
</evidence>
<dbReference type="UniPathway" id="UPA00068">
    <property type="reaction ID" value="UER00107"/>
</dbReference>
<dbReference type="AlphaFoldDB" id="A0A242KAW8"/>
<keyword evidence="9" id="KW-0963">Cytoplasm</keyword>
<keyword evidence="13" id="KW-1185">Reference proteome</keyword>
<dbReference type="Gene3D" id="3.40.1160.10">
    <property type="entry name" value="Acetylglutamate kinase-like"/>
    <property type="match status" value="1"/>
</dbReference>
<reference evidence="12" key="3">
    <citation type="submission" date="2024-03" db="EMBL/GenBank/DDBJ databases">
        <title>The Genome Sequence of Enterococcus sp. DIV0242b.</title>
        <authorList>
            <consortium name="The Broad Institute Genomics Platform"/>
            <consortium name="The Broad Institute Microbial Omics Core"/>
            <consortium name="The Broad Institute Genomic Center for Infectious Diseases"/>
            <person name="Earl A."/>
            <person name="Manson A."/>
            <person name="Gilmore M."/>
            <person name="Schwartman J."/>
            <person name="Shea T."/>
            <person name="Abouelleil A."/>
            <person name="Cao P."/>
            <person name="Chapman S."/>
            <person name="Cusick C."/>
            <person name="Young S."/>
            <person name="Neafsey D."/>
            <person name="Nusbaum C."/>
            <person name="Birren B."/>
        </authorList>
    </citation>
    <scope>NUCLEOTIDE SEQUENCE</scope>
    <source>
        <strain evidence="12">9E7_DIV0242</strain>
    </source>
</reference>
<keyword evidence="5 9" id="KW-0547">Nucleotide-binding</keyword>
<evidence type="ECO:0000256" key="9">
    <source>
        <dbReference type="HAMAP-Rule" id="MF_00082"/>
    </source>
</evidence>
<dbReference type="InterPro" id="IPR037528">
    <property type="entry name" value="ArgB"/>
</dbReference>
<evidence type="ECO:0000313" key="13">
    <source>
        <dbReference type="Proteomes" id="UP000195141"/>
    </source>
</evidence>
<dbReference type="NCBIfam" id="TIGR00761">
    <property type="entry name" value="argB"/>
    <property type="match status" value="1"/>
</dbReference>
<evidence type="ECO:0000313" key="12">
    <source>
        <dbReference type="EMBL" id="WYJ88357.1"/>
    </source>
</evidence>
<sequence>MDELLVIKIGGAAGDCLTEEFFQQIHAWRSEGKKIIIIHGGGHYISEMMTRLKVPVCHKEGLRVTTNEVLKITQMVLIGQVQPLITSRFQQQNLSAVGLNASSNGIILGEYLDKQALGHVGKVTEIRTDLLVDLLEKGYIPIIAPLGLTASGKWLNINADDTACHVASALDAEALYLLTDVAGIRKDGVYLQDISVAETDQLIEEQVITGGMIPKVKSAMAALHAGVSSIHITDDILKKGTVIQGKKVLV</sequence>
<dbReference type="PANTHER" id="PTHR23342:SF0">
    <property type="entry name" value="N-ACETYLGLUTAMATE SYNTHASE, MITOCHONDRIAL"/>
    <property type="match status" value="1"/>
</dbReference>
<reference evidence="11" key="1">
    <citation type="submission" date="2017-05" db="EMBL/GenBank/DDBJ databases">
        <title>The Genome Sequence of Enterococcus sp. 9E7_DIV0242.</title>
        <authorList>
            <consortium name="The Broad Institute Genomics Platform"/>
            <consortium name="The Broad Institute Genomic Center for Infectious Diseases"/>
            <person name="Earl A."/>
            <person name="Manson A."/>
            <person name="Schwartman J."/>
            <person name="Gilmore M."/>
            <person name="Abouelleil A."/>
            <person name="Cao P."/>
            <person name="Chapman S."/>
            <person name="Cusick C."/>
            <person name="Shea T."/>
            <person name="Young S."/>
            <person name="Neafsey D."/>
            <person name="Nusbaum C."/>
            <person name="Birren B."/>
        </authorList>
    </citation>
    <scope>NUCLEOTIDE SEQUENCE [LARGE SCALE GENOMIC DNA]</scope>
    <source>
        <strain evidence="11">9E7_DIV0242</strain>
    </source>
</reference>
<dbReference type="InterPro" id="IPR036393">
    <property type="entry name" value="AceGlu_kinase-like_sf"/>
</dbReference>
<reference evidence="12" key="2">
    <citation type="submission" date="2017-05" db="EMBL/GenBank/DDBJ databases">
        <authorList>
            <consortium name="The Broad Institute Genomics Platform"/>
            <consortium name="The Broad Institute Genomic Center for Infectious Diseases"/>
            <person name="Earl A."/>
            <person name="Manson A."/>
            <person name="Schwartman J."/>
            <person name="Gilmore M."/>
            <person name="Abouelleil A."/>
            <person name="Cao P."/>
            <person name="Chapman S."/>
            <person name="Cusick C."/>
            <person name="Shea T."/>
            <person name="Young S."/>
            <person name="Neafsey D."/>
            <person name="Nusbaum C."/>
            <person name="Birren B."/>
        </authorList>
    </citation>
    <scope>NUCLEOTIDE SEQUENCE</scope>
    <source>
        <strain evidence="12">9E7_DIV0242</strain>
    </source>
</reference>
<comment type="similarity">
    <text evidence="9">Belongs to the acetylglutamate kinase family. ArgB subfamily.</text>
</comment>
<dbReference type="InterPro" id="IPR004662">
    <property type="entry name" value="AcgluKinase_fam"/>
</dbReference>
<dbReference type="InterPro" id="IPR001057">
    <property type="entry name" value="Glu/AcGlu_kinase"/>
</dbReference>
<dbReference type="PIRSF" id="PIRSF000728">
    <property type="entry name" value="NAGK"/>
    <property type="match status" value="1"/>
</dbReference>
<evidence type="ECO:0000256" key="8">
    <source>
        <dbReference type="ARBA" id="ARBA00048141"/>
    </source>
</evidence>
<dbReference type="PANTHER" id="PTHR23342">
    <property type="entry name" value="N-ACETYLGLUTAMATE SYNTHASE"/>
    <property type="match status" value="1"/>
</dbReference>